<dbReference type="InterPro" id="IPR049809">
    <property type="entry name" value="YehF/YfeS-like_WGR"/>
</dbReference>
<dbReference type="InterPro" id="IPR036930">
    <property type="entry name" value="WGR_dom_sf"/>
</dbReference>
<dbReference type="RefSeq" id="WP_231814221.1">
    <property type="nucleotide sequence ID" value="NZ_JAJOZR010000006.1"/>
</dbReference>
<dbReference type="Pfam" id="PF05406">
    <property type="entry name" value="WGR"/>
    <property type="match status" value="1"/>
</dbReference>
<name>A0A9X1T194_9HYPH</name>
<dbReference type="EMBL" id="JAJOZR010000006">
    <property type="protein sequence ID" value="MCD7109525.1"/>
    <property type="molecule type" value="Genomic_DNA"/>
</dbReference>
<dbReference type="Gene3D" id="2.20.140.10">
    <property type="entry name" value="WGR domain"/>
    <property type="match status" value="1"/>
</dbReference>
<dbReference type="SMART" id="SM00773">
    <property type="entry name" value="WGR"/>
    <property type="match status" value="1"/>
</dbReference>
<comment type="caution">
    <text evidence="2">The sequence shown here is derived from an EMBL/GenBank/DDBJ whole genome shotgun (WGS) entry which is preliminary data.</text>
</comment>
<dbReference type="InterPro" id="IPR008893">
    <property type="entry name" value="WGR_domain"/>
</dbReference>
<dbReference type="CDD" id="cd07996">
    <property type="entry name" value="WGR_MMR_like"/>
    <property type="match status" value="1"/>
</dbReference>
<accession>A0A9X1T194</accession>
<evidence type="ECO:0000313" key="2">
    <source>
        <dbReference type="EMBL" id="MCD7109525.1"/>
    </source>
</evidence>
<organism evidence="2 3">
    <name type="scientific">Rhizobium quercicola</name>
    <dbReference type="NCBI Taxonomy" id="2901226"/>
    <lineage>
        <taxon>Bacteria</taxon>
        <taxon>Pseudomonadati</taxon>
        <taxon>Pseudomonadota</taxon>
        <taxon>Alphaproteobacteria</taxon>
        <taxon>Hyphomicrobiales</taxon>
        <taxon>Rhizobiaceae</taxon>
        <taxon>Rhizobium/Agrobacterium group</taxon>
        <taxon>Rhizobium</taxon>
    </lineage>
</organism>
<gene>
    <name evidence="2" type="ORF">LRX75_10755</name>
</gene>
<dbReference type="Proteomes" id="UP001139089">
    <property type="component" value="Unassembled WGS sequence"/>
</dbReference>
<dbReference type="AlphaFoldDB" id="A0A9X1T194"/>
<proteinExistence type="predicted"/>
<dbReference type="SUPFAM" id="SSF142921">
    <property type="entry name" value="WGR domain-like"/>
    <property type="match status" value="1"/>
</dbReference>
<reference evidence="2" key="1">
    <citation type="submission" date="2021-12" db="EMBL/GenBank/DDBJ databases">
        <authorList>
            <person name="Li Y."/>
        </authorList>
    </citation>
    <scope>NUCLEOTIDE SEQUENCE</scope>
    <source>
        <strain evidence="2">DKSPLA3</strain>
    </source>
</reference>
<protein>
    <submittedName>
        <fullName evidence="2">WGR domain-containing protein</fullName>
    </submittedName>
</protein>
<sequence>MTHASYRLHLERCDPARNMARFYALSLEPSLFGEIVLVRRWGRIGAPGRSRLEVFADERAAVTAMMALLRQKRARGYAVGQWGLRPVARRS</sequence>
<keyword evidence="3" id="KW-1185">Reference proteome</keyword>
<feature type="domain" description="WGR" evidence="1">
    <location>
        <begin position="1"/>
        <end position="91"/>
    </location>
</feature>
<evidence type="ECO:0000259" key="1">
    <source>
        <dbReference type="PROSITE" id="PS51977"/>
    </source>
</evidence>
<evidence type="ECO:0000313" key="3">
    <source>
        <dbReference type="Proteomes" id="UP001139089"/>
    </source>
</evidence>
<dbReference type="PROSITE" id="PS51977">
    <property type="entry name" value="WGR"/>
    <property type="match status" value="1"/>
</dbReference>